<gene>
    <name evidence="2" type="ORF">WN944_012758</name>
</gene>
<accession>A0AAP0M7C0</accession>
<name>A0AAP0M7C0_9ROSI</name>
<proteinExistence type="predicted"/>
<reference evidence="2 3" key="1">
    <citation type="submission" date="2024-05" db="EMBL/GenBank/DDBJ databases">
        <title>Haplotype-resolved chromosome-level genome assembly of Huyou (Citrus changshanensis).</title>
        <authorList>
            <person name="Miao C."/>
            <person name="Chen W."/>
            <person name="Wu Y."/>
            <person name="Wang L."/>
            <person name="Zhao S."/>
            <person name="Grierson D."/>
            <person name="Xu C."/>
            <person name="Chen K."/>
        </authorList>
    </citation>
    <scope>NUCLEOTIDE SEQUENCE [LARGE SCALE GENOMIC DNA]</scope>
    <source>
        <strain evidence="2">01-14</strain>
        <tissue evidence="2">Leaf</tissue>
    </source>
</reference>
<evidence type="ECO:0000256" key="1">
    <source>
        <dbReference type="SAM" id="MobiDB-lite"/>
    </source>
</evidence>
<evidence type="ECO:0000313" key="3">
    <source>
        <dbReference type="Proteomes" id="UP001428341"/>
    </source>
</evidence>
<keyword evidence="3" id="KW-1185">Reference proteome</keyword>
<sequence>MQPDAVSLASQRCSSMQCGQRGKARQPAFDDSNACPAWRRSRRSMTATAR</sequence>
<feature type="compositionally biased region" description="Polar residues" evidence="1">
    <location>
        <begin position="8"/>
        <end position="18"/>
    </location>
</feature>
<organism evidence="2 3">
    <name type="scientific">Citrus x changshan-huyou</name>
    <dbReference type="NCBI Taxonomy" id="2935761"/>
    <lineage>
        <taxon>Eukaryota</taxon>
        <taxon>Viridiplantae</taxon>
        <taxon>Streptophyta</taxon>
        <taxon>Embryophyta</taxon>
        <taxon>Tracheophyta</taxon>
        <taxon>Spermatophyta</taxon>
        <taxon>Magnoliopsida</taxon>
        <taxon>eudicotyledons</taxon>
        <taxon>Gunneridae</taxon>
        <taxon>Pentapetalae</taxon>
        <taxon>rosids</taxon>
        <taxon>malvids</taxon>
        <taxon>Sapindales</taxon>
        <taxon>Rutaceae</taxon>
        <taxon>Aurantioideae</taxon>
        <taxon>Citrus</taxon>
    </lineage>
</organism>
<evidence type="ECO:0000313" key="2">
    <source>
        <dbReference type="EMBL" id="KAK9197575.1"/>
    </source>
</evidence>
<dbReference type="EMBL" id="JBCGBO010000005">
    <property type="protein sequence ID" value="KAK9197575.1"/>
    <property type="molecule type" value="Genomic_DNA"/>
</dbReference>
<dbReference type="Proteomes" id="UP001428341">
    <property type="component" value="Unassembled WGS sequence"/>
</dbReference>
<comment type="caution">
    <text evidence="2">The sequence shown here is derived from an EMBL/GenBank/DDBJ whole genome shotgun (WGS) entry which is preliminary data.</text>
</comment>
<feature type="region of interest" description="Disordered" evidence="1">
    <location>
        <begin position="1"/>
        <end position="50"/>
    </location>
</feature>
<dbReference type="AlphaFoldDB" id="A0AAP0M7C0"/>
<protein>
    <submittedName>
        <fullName evidence="2">Uncharacterized protein</fullName>
    </submittedName>
</protein>